<feature type="transmembrane region" description="Helical" evidence="8">
    <location>
        <begin position="157"/>
        <end position="180"/>
    </location>
</feature>
<dbReference type="InterPro" id="IPR036259">
    <property type="entry name" value="MFS_trans_sf"/>
</dbReference>
<evidence type="ECO:0000313" key="10">
    <source>
        <dbReference type="EMBL" id="ETN40996.1"/>
    </source>
</evidence>
<dbReference type="InParanoid" id="W2RWX3"/>
<feature type="transmembrane region" description="Helical" evidence="8">
    <location>
        <begin position="452"/>
        <end position="471"/>
    </location>
</feature>
<dbReference type="Gene3D" id="1.20.1250.20">
    <property type="entry name" value="MFS general substrate transporter like domains"/>
    <property type="match status" value="2"/>
</dbReference>
<feature type="compositionally biased region" description="Basic and acidic residues" evidence="7">
    <location>
        <begin position="27"/>
        <end position="38"/>
    </location>
</feature>
<comment type="similarity">
    <text evidence="6">Belongs to the major facilitator superfamily. Allantoate permease family.</text>
</comment>
<evidence type="ECO:0000256" key="3">
    <source>
        <dbReference type="ARBA" id="ARBA00022692"/>
    </source>
</evidence>
<feature type="transmembrane region" description="Helical" evidence="8">
    <location>
        <begin position="125"/>
        <end position="145"/>
    </location>
</feature>
<feature type="transmembrane region" description="Helical" evidence="8">
    <location>
        <begin position="250"/>
        <end position="274"/>
    </location>
</feature>
<dbReference type="Pfam" id="PF07690">
    <property type="entry name" value="MFS_1"/>
    <property type="match status" value="1"/>
</dbReference>
<gene>
    <name evidence="10" type="ORF">HMPREF1541_02928</name>
</gene>
<dbReference type="AlphaFoldDB" id="W2RWX3"/>
<evidence type="ECO:0000256" key="7">
    <source>
        <dbReference type="SAM" id="MobiDB-lite"/>
    </source>
</evidence>
<accession>W2RWX3</accession>
<dbReference type="InterPro" id="IPR011701">
    <property type="entry name" value="MFS"/>
</dbReference>
<dbReference type="VEuPathDB" id="FungiDB:HMPREF1541_02928"/>
<evidence type="ECO:0000256" key="4">
    <source>
        <dbReference type="ARBA" id="ARBA00022989"/>
    </source>
</evidence>
<dbReference type="Proteomes" id="UP000030752">
    <property type="component" value="Unassembled WGS sequence"/>
</dbReference>
<feature type="transmembrane region" description="Helical" evidence="8">
    <location>
        <begin position="186"/>
        <end position="204"/>
    </location>
</feature>
<evidence type="ECO:0000313" key="11">
    <source>
        <dbReference type="Proteomes" id="UP000030752"/>
    </source>
</evidence>
<name>W2RWX3_CYPE1</name>
<sequence>MTEISSTVAKSTNEKPKDSLSLQPLPMKHDLAGDDQVKNRGVLQTAKGLENGNSDASEDGDIVGSYTTDEPMGIDPAADRRVCRKIDWHIIPWMFTLYFVQQFDKLSLSYAAIMGIREDLNLTPAQYSWTGSILYLGYLAFVYLHNRMMQKYPLSRYIACTVVGWGIILTCHAACTNFAGLMVVRFFLGAFEGSITAGFVLMTARWYRSDEQATRTAFWFCANGFVPILGGAFTYAVAEGFYRNNSITFAPWKVVFIISGIITVFFGAAMLYFVPDSPLDAKWLNEEDRHIAMERLRANQQSIGNKVFKWNQFREAFLDIRSWLYCLFCITCMIPSGGITVFFTLLIQGYGFNPRSTLLITMPAGVVQIVVNIGVSWLAQKYRNRMLWATIGMLFSIFSISLMTGLARDGPTAHRIGQLVGYYILYGNSATAFILILSLISTNVAGYTKKTTVNAMTLSAYCVGFLIGPQTFRDGPYYTNAKYNIIAQYMVALSCCVALLLINKRENKKRDNAAATLATEEDTQQPGREFVDLTDKENPKFRYAL</sequence>
<evidence type="ECO:0000256" key="8">
    <source>
        <dbReference type="SAM" id="Phobius"/>
    </source>
</evidence>
<dbReference type="PROSITE" id="PS50850">
    <property type="entry name" value="MFS"/>
    <property type="match status" value="1"/>
</dbReference>
<keyword evidence="4 8" id="KW-1133">Transmembrane helix</keyword>
<feature type="domain" description="Major facilitator superfamily (MFS) profile" evidence="9">
    <location>
        <begin position="90"/>
        <end position="506"/>
    </location>
</feature>
<feature type="transmembrane region" description="Helical" evidence="8">
    <location>
        <begin position="359"/>
        <end position="379"/>
    </location>
</feature>
<feature type="transmembrane region" description="Helical" evidence="8">
    <location>
        <begin position="216"/>
        <end position="238"/>
    </location>
</feature>
<evidence type="ECO:0000256" key="6">
    <source>
        <dbReference type="ARBA" id="ARBA00037968"/>
    </source>
</evidence>
<feature type="transmembrane region" description="Helical" evidence="8">
    <location>
        <begin position="323"/>
        <end position="347"/>
    </location>
</feature>
<protein>
    <recommendedName>
        <fullName evidence="9">Major facilitator superfamily (MFS) profile domain-containing protein</fullName>
    </recommendedName>
</protein>
<feature type="transmembrane region" description="Helical" evidence="8">
    <location>
        <begin position="483"/>
        <end position="502"/>
    </location>
</feature>
<dbReference type="GO" id="GO:0022857">
    <property type="term" value="F:transmembrane transporter activity"/>
    <property type="evidence" value="ECO:0007669"/>
    <property type="project" value="InterPro"/>
</dbReference>
<keyword evidence="2" id="KW-0813">Transport</keyword>
<dbReference type="GO" id="GO:0016020">
    <property type="term" value="C:membrane"/>
    <property type="evidence" value="ECO:0007669"/>
    <property type="project" value="UniProtKB-SubCell"/>
</dbReference>
<evidence type="ECO:0000259" key="9">
    <source>
        <dbReference type="PROSITE" id="PS50850"/>
    </source>
</evidence>
<keyword evidence="3 8" id="KW-0812">Transmembrane</keyword>
<evidence type="ECO:0000256" key="1">
    <source>
        <dbReference type="ARBA" id="ARBA00004141"/>
    </source>
</evidence>
<evidence type="ECO:0000256" key="5">
    <source>
        <dbReference type="ARBA" id="ARBA00023136"/>
    </source>
</evidence>
<comment type="subcellular location">
    <subcellularLocation>
        <location evidence="1">Membrane</location>
        <topology evidence="1">Multi-pass membrane protein</topology>
    </subcellularLocation>
</comment>
<dbReference type="FunFam" id="1.20.1250.20:FF:000064">
    <property type="entry name" value="MFS allantoate transporter"/>
    <property type="match status" value="1"/>
</dbReference>
<proteinExistence type="inferred from homology"/>
<dbReference type="FunCoup" id="W2RWX3">
    <property type="interactions" value="139"/>
</dbReference>
<feature type="region of interest" description="Disordered" evidence="7">
    <location>
        <begin position="1"/>
        <end position="68"/>
    </location>
</feature>
<organism evidence="10 11">
    <name type="scientific">Cyphellophora europaea (strain CBS 101466)</name>
    <name type="common">Phialophora europaea</name>
    <dbReference type="NCBI Taxonomy" id="1220924"/>
    <lineage>
        <taxon>Eukaryota</taxon>
        <taxon>Fungi</taxon>
        <taxon>Dikarya</taxon>
        <taxon>Ascomycota</taxon>
        <taxon>Pezizomycotina</taxon>
        <taxon>Eurotiomycetes</taxon>
        <taxon>Chaetothyriomycetidae</taxon>
        <taxon>Chaetothyriales</taxon>
        <taxon>Cyphellophoraceae</taxon>
        <taxon>Cyphellophora</taxon>
    </lineage>
</organism>
<reference evidence="10 11" key="1">
    <citation type="submission" date="2013-03" db="EMBL/GenBank/DDBJ databases">
        <title>The Genome Sequence of Phialophora europaea CBS 101466.</title>
        <authorList>
            <consortium name="The Broad Institute Genomics Platform"/>
            <person name="Cuomo C."/>
            <person name="de Hoog S."/>
            <person name="Gorbushina A."/>
            <person name="Walker B."/>
            <person name="Young S.K."/>
            <person name="Zeng Q."/>
            <person name="Gargeya S."/>
            <person name="Fitzgerald M."/>
            <person name="Haas B."/>
            <person name="Abouelleil A."/>
            <person name="Allen A.W."/>
            <person name="Alvarado L."/>
            <person name="Arachchi H.M."/>
            <person name="Berlin A.M."/>
            <person name="Chapman S.B."/>
            <person name="Gainer-Dewar J."/>
            <person name="Goldberg J."/>
            <person name="Griggs A."/>
            <person name="Gujja S."/>
            <person name="Hansen M."/>
            <person name="Howarth C."/>
            <person name="Imamovic A."/>
            <person name="Ireland A."/>
            <person name="Larimer J."/>
            <person name="McCowan C."/>
            <person name="Murphy C."/>
            <person name="Pearson M."/>
            <person name="Poon T.W."/>
            <person name="Priest M."/>
            <person name="Roberts A."/>
            <person name="Saif S."/>
            <person name="Shea T."/>
            <person name="Sisk P."/>
            <person name="Sykes S."/>
            <person name="Wortman J."/>
            <person name="Nusbaum C."/>
            <person name="Birren B."/>
        </authorList>
    </citation>
    <scope>NUCLEOTIDE SEQUENCE [LARGE SCALE GENOMIC DNA]</scope>
    <source>
        <strain evidence="10 11">CBS 101466</strain>
    </source>
</reference>
<dbReference type="PANTHER" id="PTHR43791:SF1">
    <property type="entry name" value="ALLANTOATE PERMEASE"/>
    <property type="match status" value="1"/>
</dbReference>
<dbReference type="RefSeq" id="XP_008715505.1">
    <property type="nucleotide sequence ID" value="XM_008717283.1"/>
</dbReference>
<feature type="transmembrane region" description="Helical" evidence="8">
    <location>
        <begin position="419"/>
        <end position="440"/>
    </location>
</feature>
<dbReference type="HOGENOM" id="CLU_001265_0_5_1"/>
<dbReference type="GeneID" id="19970267"/>
<dbReference type="InterPro" id="IPR020846">
    <property type="entry name" value="MFS_dom"/>
</dbReference>
<feature type="compositionally biased region" description="Polar residues" evidence="7">
    <location>
        <begin position="1"/>
        <end position="11"/>
    </location>
</feature>
<keyword evidence="5 8" id="KW-0472">Membrane</keyword>
<feature type="transmembrane region" description="Helical" evidence="8">
    <location>
        <begin position="386"/>
        <end position="407"/>
    </location>
</feature>
<evidence type="ECO:0000256" key="2">
    <source>
        <dbReference type="ARBA" id="ARBA00022448"/>
    </source>
</evidence>
<dbReference type="OrthoDB" id="189997at2759"/>
<dbReference type="SUPFAM" id="SSF103473">
    <property type="entry name" value="MFS general substrate transporter"/>
    <property type="match status" value="1"/>
</dbReference>
<dbReference type="EMBL" id="KB822719">
    <property type="protein sequence ID" value="ETN40996.1"/>
    <property type="molecule type" value="Genomic_DNA"/>
</dbReference>
<keyword evidence="11" id="KW-1185">Reference proteome</keyword>
<dbReference type="eggNOG" id="KOG2533">
    <property type="taxonomic scope" value="Eukaryota"/>
</dbReference>
<dbReference type="PANTHER" id="PTHR43791">
    <property type="entry name" value="PERMEASE-RELATED"/>
    <property type="match status" value="1"/>
</dbReference>